<keyword evidence="1" id="KW-0175">Coiled coil</keyword>
<dbReference type="OrthoDB" id="2431833at2759"/>
<gene>
    <name evidence="2" type="ORF">FCALED_LOCUS13237</name>
</gene>
<dbReference type="AlphaFoldDB" id="A0A9N9EYG8"/>
<comment type="caution">
    <text evidence="2">The sequence shown here is derived from an EMBL/GenBank/DDBJ whole genome shotgun (WGS) entry which is preliminary data.</text>
</comment>
<sequence>AIHVLNNGQITALQINTPDGTVVPVLSAGATRVLFIPAYDVYTDENWSYAGDVLKLCKYAKLAQIGDREKKMQFLRGLNFKNKLEVKHLRLNKALNNDLIENLEEIEKEKSEMLLGENIYNQSIAQKVLINQGITTADVEKIINTRIQALLQE</sequence>
<proteinExistence type="predicted"/>
<evidence type="ECO:0000313" key="2">
    <source>
        <dbReference type="EMBL" id="CAG8696236.1"/>
    </source>
</evidence>
<name>A0A9N9EYG8_9GLOM</name>
<evidence type="ECO:0000256" key="1">
    <source>
        <dbReference type="SAM" id="Coils"/>
    </source>
</evidence>
<dbReference type="EMBL" id="CAJVPQ010007387">
    <property type="protein sequence ID" value="CAG8696236.1"/>
    <property type="molecule type" value="Genomic_DNA"/>
</dbReference>
<keyword evidence="3" id="KW-1185">Reference proteome</keyword>
<reference evidence="2" key="1">
    <citation type="submission" date="2021-06" db="EMBL/GenBank/DDBJ databases">
        <authorList>
            <person name="Kallberg Y."/>
            <person name="Tangrot J."/>
            <person name="Rosling A."/>
        </authorList>
    </citation>
    <scope>NUCLEOTIDE SEQUENCE</scope>
    <source>
        <strain evidence="2">UK204</strain>
    </source>
</reference>
<feature type="non-terminal residue" evidence="2">
    <location>
        <position position="153"/>
    </location>
</feature>
<dbReference type="Proteomes" id="UP000789570">
    <property type="component" value="Unassembled WGS sequence"/>
</dbReference>
<evidence type="ECO:0000313" key="3">
    <source>
        <dbReference type="Proteomes" id="UP000789570"/>
    </source>
</evidence>
<feature type="coiled-coil region" evidence="1">
    <location>
        <begin position="89"/>
        <end position="116"/>
    </location>
</feature>
<accession>A0A9N9EYG8</accession>
<organism evidence="2 3">
    <name type="scientific">Funneliformis caledonium</name>
    <dbReference type="NCBI Taxonomy" id="1117310"/>
    <lineage>
        <taxon>Eukaryota</taxon>
        <taxon>Fungi</taxon>
        <taxon>Fungi incertae sedis</taxon>
        <taxon>Mucoromycota</taxon>
        <taxon>Glomeromycotina</taxon>
        <taxon>Glomeromycetes</taxon>
        <taxon>Glomerales</taxon>
        <taxon>Glomeraceae</taxon>
        <taxon>Funneliformis</taxon>
    </lineage>
</organism>
<protein>
    <submittedName>
        <fullName evidence="2">16180_t:CDS:1</fullName>
    </submittedName>
</protein>